<name>A0A917HA46_9BACT</name>
<dbReference type="GO" id="GO:0016853">
    <property type="term" value="F:isomerase activity"/>
    <property type="evidence" value="ECO:0007669"/>
    <property type="project" value="UniProtKB-KW"/>
</dbReference>
<reference evidence="2" key="1">
    <citation type="journal article" date="2014" name="Int. J. Syst. Evol. Microbiol.">
        <title>Complete genome sequence of Corynebacterium casei LMG S-19264T (=DSM 44701T), isolated from a smear-ripened cheese.</title>
        <authorList>
            <consortium name="US DOE Joint Genome Institute (JGI-PGF)"/>
            <person name="Walter F."/>
            <person name="Albersmeier A."/>
            <person name="Kalinowski J."/>
            <person name="Ruckert C."/>
        </authorList>
    </citation>
    <scope>NUCLEOTIDE SEQUENCE</scope>
    <source>
        <strain evidence="2">CGMCC 1.12997</strain>
    </source>
</reference>
<dbReference type="InterPro" id="IPR050312">
    <property type="entry name" value="IolE/XylAMocC-like"/>
</dbReference>
<dbReference type="PROSITE" id="PS51318">
    <property type="entry name" value="TAT"/>
    <property type="match status" value="1"/>
</dbReference>
<comment type="caution">
    <text evidence="2">The sequence shown here is derived from an EMBL/GenBank/DDBJ whole genome shotgun (WGS) entry which is preliminary data.</text>
</comment>
<dbReference type="Gene3D" id="3.20.20.150">
    <property type="entry name" value="Divalent-metal-dependent TIM barrel enzymes"/>
    <property type="match status" value="1"/>
</dbReference>
<proteinExistence type="predicted"/>
<keyword evidence="2" id="KW-0413">Isomerase</keyword>
<dbReference type="RefSeq" id="WP_229739153.1">
    <property type="nucleotide sequence ID" value="NZ_BMGT01000002.1"/>
</dbReference>
<dbReference type="InterPro" id="IPR036237">
    <property type="entry name" value="Xyl_isomerase-like_sf"/>
</dbReference>
<dbReference type="Proteomes" id="UP000647241">
    <property type="component" value="Unassembled WGS sequence"/>
</dbReference>
<dbReference type="SUPFAM" id="SSF51658">
    <property type="entry name" value="Xylose isomerase-like"/>
    <property type="match status" value="1"/>
</dbReference>
<sequence>MKHSRRDFLKAGSAAMIGGSALLHSTELFAQTLRLPLAIQLYSVREQLPKDYTGTLKQIAALGYREVEAAGYFGHSAAEVKQAMQDAGLNLVSSHHPSSDLHKQFDEILAFNKELGVKYIICSSPTPKDPSSRGNQMTLDDWRWNADEFNKFGEKVTAAGLKFGYHNHIAEFHKTNGVVPYDVLMSRTDPAKVTMEMDCGWVIVGGGDPIACLRRYPTRISMLHVKDFKKSSAPFSNTNRPVIAELGQGSIDYRPILQAAAKTGHVKHCFVEQEGFDMPPMESLKVDADYMRKLGLG</sequence>
<dbReference type="PANTHER" id="PTHR12110">
    <property type="entry name" value="HYDROXYPYRUVATE ISOMERASE"/>
    <property type="match status" value="1"/>
</dbReference>
<evidence type="ECO:0000259" key="1">
    <source>
        <dbReference type="Pfam" id="PF01261"/>
    </source>
</evidence>
<evidence type="ECO:0000313" key="2">
    <source>
        <dbReference type="EMBL" id="GGG72472.1"/>
    </source>
</evidence>
<reference evidence="2" key="2">
    <citation type="submission" date="2020-09" db="EMBL/GenBank/DDBJ databases">
        <authorList>
            <person name="Sun Q."/>
            <person name="Zhou Y."/>
        </authorList>
    </citation>
    <scope>NUCLEOTIDE SEQUENCE</scope>
    <source>
        <strain evidence="2">CGMCC 1.12997</strain>
    </source>
</reference>
<feature type="domain" description="Xylose isomerase-like TIM barrel" evidence="1">
    <location>
        <begin position="57"/>
        <end position="293"/>
    </location>
</feature>
<dbReference type="EMBL" id="BMGT01000002">
    <property type="protein sequence ID" value="GGG72472.1"/>
    <property type="molecule type" value="Genomic_DNA"/>
</dbReference>
<gene>
    <name evidence="2" type="ORF">GCM10011585_13560</name>
</gene>
<keyword evidence="3" id="KW-1185">Reference proteome</keyword>
<dbReference type="AlphaFoldDB" id="A0A917HA46"/>
<organism evidence="2 3">
    <name type="scientific">Edaphobacter dinghuensis</name>
    <dbReference type="NCBI Taxonomy" id="1560005"/>
    <lineage>
        <taxon>Bacteria</taxon>
        <taxon>Pseudomonadati</taxon>
        <taxon>Acidobacteriota</taxon>
        <taxon>Terriglobia</taxon>
        <taxon>Terriglobales</taxon>
        <taxon>Acidobacteriaceae</taxon>
        <taxon>Edaphobacter</taxon>
    </lineage>
</organism>
<dbReference type="PANTHER" id="PTHR12110:SF41">
    <property type="entry name" value="INOSOSE DEHYDRATASE"/>
    <property type="match status" value="1"/>
</dbReference>
<accession>A0A917HA46</accession>
<dbReference type="Pfam" id="PF01261">
    <property type="entry name" value="AP_endonuc_2"/>
    <property type="match status" value="1"/>
</dbReference>
<dbReference type="InterPro" id="IPR013022">
    <property type="entry name" value="Xyl_isomerase-like_TIM-brl"/>
</dbReference>
<evidence type="ECO:0000313" key="3">
    <source>
        <dbReference type="Proteomes" id="UP000647241"/>
    </source>
</evidence>
<dbReference type="InterPro" id="IPR006311">
    <property type="entry name" value="TAT_signal"/>
</dbReference>
<protein>
    <submittedName>
        <fullName evidence="2">Xylose isomerase</fullName>
    </submittedName>
</protein>